<name>A0ABN6Q1K2_NOSCO</name>
<reference evidence="1" key="1">
    <citation type="submission" date="2022-04" db="EMBL/GenBank/DDBJ databases">
        <title>Complete genome sequence of a cyanobacterium, Nostoc sp. SO-36, isolated in Antarctica.</title>
        <authorList>
            <person name="Kanesaki Y."/>
            <person name="Effendi D."/>
            <person name="Sakamoto T."/>
            <person name="Ohtani S."/>
            <person name="Awai K."/>
        </authorList>
    </citation>
    <scope>NUCLEOTIDE SEQUENCE</scope>
    <source>
        <strain evidence="1">SO-36</strain>
    </source>
</reference>
<dbReference type="PANTHER" id="PTHR34613">
    <property type="entry name" value="SLL0800 PROTEIN"/>
    <property type="match status" value="1"/>
</dbReference>
<evidence type="ECO:0008006" key="3">
    <source>
        <dbReference type="Google" id="ProtNLM"/>
    </source>
</evidence>
<dbReference type="EMBL" id="AP025732">
    <property type="protein sequence ID" value="BDI15694.1"/>
    <property type="molecule type" value="Genomic_DNA"/>
</dbReference>
<dbReference type="Proteomes" id="UP001055453">
    <property type="component" value="Chromosome"/>
</dbReference>
<sequence>MNKAADVSTKKLISLAPNNWAKWVTGIPDIVTGEILNTEFQWISRQSDVVIQAESPQYGKFLILNELQLRHTSEIPRRMRAYAALAEEKYKLQTYPVLINILKISNSEIPTSFESNFIGLRAIQDYRVINLWEVDVNIAFETPLPSLLPFVPILKGGENESTIREALRMLRADEQLNQLEIVLAFFATFVLENALVQEIMRWDMTVLRESPWYQEILREGQARGQAEGEARGIISSIETTLEAKFGSDGLELMSQISQISDLEQLKGILRRIVVANTIEELQSIL</sequence>
<protein>
    <recommendedName>
        <fullName evidence="3">Transposase</fullName>
    </recommendedName>
</protein>
<accession>A0ABN6Q1K2</accession>
<keyword evidence="2" id="KW-1185">Reference proteome</keyword>
<gene>
    <name evidence="1" type="ORF">ANSO36C_14960</name>
</gene>
<dbReference type="PANTHER" id="PTHR34613:SF1">
    <property type="entry name" value="SLL6017 PROTEIN"/>
    <property type="match status" value="1"/>
</dbReference>
<evidence type="ECO:0000313" key="2">
    <source>
        <dbReference type="Proteomes" id="UP001055453"/>
    </source>
</evidence>
<evidence type="ECO:0000313" key="1">
    <source>
        <dbReference type="EMBL" id="BDI15694.1"/>
    </source>
</evidence>
<proteinExistence type="predicted"/>
<organism evidence="1 2">
    <name type="scientific">Nostoc cf. commune SO-36</name>
    <dbReference type="NCBI Taxonomy" id="449208"/>
    <lineage>
        <taxon>Bacteria</taxon>
        <taxon>Bacillati</taxon>
        <taxon>Cyanobacteriota</taxon>
        <taxon>Cyanophyceae</taxon>
        <taxon>Nostocales</taxon>
        <taxon>Nostocaceae</taxon>
        <taxon>Nostoc</taxon>
    </lineage>
</organism>
<dbReference type="RefSeq" id="WP_251959013.1">
    <property type="nucleotide sequence ID" value="NZ_AP025732.1"/>
</dbReference>